<proteinExistence type="predicted"/>
<evidence type="ECO:0000313" key="1">
    <source>
        <dbReference type="EMBL" id="KAF2677981.1"/>
    </source>
</evidence>
<organism evidence="1 2">
    <name type="scientific">Lentithecium fluviatile CBS 122367</name>
    <dbReference type="NCBI Taxonomy" id="1168545"/>
    <lineage>
        <taxon>Eukaryota</taxon>
        <taxon>Fungi</taxon>
        <taxon>Dikarya</taxon>
        <taxon>Ascomycota</taxon>
        <taxon>Pezizomycotina</taxon>
        <taxon>Dothideomycetes</taxon>
        <taxon>Pleosporomycetidae</taxon>
        <taxon>Pleosporales</taxon>
        <taxon>Massarineae</taxon>
        <taxon>Lentitheciaceae</taxon>
        <taxon>Lentithecium</taxon>
    </lineage>
</organism>
<feature type="non-terminal residue" evidence="1">
    <location>
        <position position="1"/>
    </location>
</feature>
<gene>
    <name evidence="1" type="ORF">K458DRAFT_318322</name>
</gene>
<dbReference type="AlphaFoldDB" id="A0A6G1IJ57"/>
<dbReference type="EMBL" id="MU005616">
    <property type="protein sequence ID" value="KAF2677981.1"/>
    <property type="molecule type" value="Genomic_DNA"/>
</dbReference>
<name>A0A6G1IJ57_9PLEO</name>
<accession>A0A6G1IJ57</accession>
<keyword evidence="2" id="KW-1185">Reference proteome</keyword>
<sequence>KLSICYAAEIYKVSATIIYYRIKGKLIKANSRNARLNLTAVEEEAILNYIKE</sequence>
<dbReference type="Proteomes" id="UP000799291">
    <property type="component" value="Unassembled WGS sequence"/>
</dbReference>
<reference evidence="1" key="1">
    <citation type="journal article" date="2020" name="Stud. Mycol.">
        <title>101 Dothideomycetes genomes: a test case for predicting lifestyles and emergence of pathogens.</title>
        <authorList>
            <person name="Haridas S."/>
            <person name="Albert R."/>
            <person name="Binder M."/>
            <person name="Bloem J."/>
            <person name="Labutti K."/>
            <person name="Salamov A."/>
            <person name="Andreopoulos B."/>
            <person name="Baker S."/>
            <person name="Barry K."/>
            <person name="Bills G."/>
            <person name="Bluhm B."/>
            <person name="Cannon C."/>
            <person name="Castanera R."/>
            <person name="Culley D."/>
            <person name="Daum C."/>
            <person name="Ezra D."/>
            <person name="Gonzalez J."/>
            <person name="Henrissat B."/>
            <person name="Kuo A."/>
            <person name="Liang C."/>
            <person name="Lipzen A."/>
            <person name="Lutzoni F."/>
            <person name="Magnuson J."/>
            <person name="Mondo S."/>
            <person name="Nolan M."/>
            <person name="Ohm R."/>
            <person name="Pangilinan J."/>
            <person name="Park H.-J."/>
            <person name="Ramirez L."/>
            <person name="Alfaro M."/>
            <person name="Sun H."/>
            <person name="Tritt A."/>
            <person name="Yoshinaga Y."/>
            <person name="Zwiers L.-H."/>
            <person name="Turgeon B."/>
            <person name="Goodwin S."/>
            <person name="Spatafora J."/>
            <person name="Crous P."/>
            <person name="Grigoriev I."/>
        </authorList>
    </citation>
    <scope>NUCLEOTIDE SEQUENCE</scope>
    <source>
        <strain evidence="1">CBS 122367</strain>
    </source>
</reference>
<evidence type="ECO:0000313" key="2">
    <source>
        <dbReference type="Proteomes" id="UP000799291"/>
    </source>
</evidence>
<evidence type="ECO:0008006" key="3">
    <source>
        <dbReference type="Google" id="ProtNLM"/>
    </source>
</evidence>
<protein>
    <recommendedName>
        <fullName evidence="3">HTH psq-type domain-containing protein</fullName>
    </recommendedName>
</protein>